<feature type="region of interest" description="Disordered" evidence="1">
    <location>
        <begin position="799"/>
        <end position="934"/>
    </location>
</feature>
<sequence length="992" mass="108003">MNTCASNASKRPGLVDVEPKAVRRTAAEVEAERQEKLAKKEKRLQAKAEQAQRLEEVVAHVGAADASYATPIASRSRKPNTVERVESVTNLFDDAGADGITKRPPRTARKMDGTLTKSSTAHNPGADIGVNASAKAGSTGSRRKPPPPDAKALEGHASELGPSNATAGVAPASGLTKPVAQEAPRKNPSVVMMRRPPPNGIISRPRPPVSNSAHVSSGDGAAEKHARSTLAPAEKHARSTVAPTEKRVRSTVAPKARAISEVVPDSATEDEVEVIETHNLDDSMTEDDSQYVPPPQTKRSTASRSAAYKSHTEDNDRPPKKKARKQHGGAPDKEGRKMGIIDERMTSRKQGGRQANTPKGASHQTAAVRNDKMNAASAAADTTSNTFLKNKHSGPRDITAWSNKVNEDVKPGSQNLKSSATPSLTTHRSHISQSTVSRPPPSTTSQKSALTAGIKVTGLEDDRFMEKRAISDRDETAGEEYQTKKASPAKGNVRLTSKDKVKVEPGMPAPKPVSRKAKHPTNLTLPTKYHEGAIWKTRVIPTVIKAVGTHPNIFKMHPGQLAKTLQLVCRIYYADEDIKIQPGDSAMHHLSQKLFDHRGAVGSSTISFLLAYLAACPVKAESDEEQVDWCEEQLSDYRFLYAVTTSSDPKKASYQSPIILQCFAVYLTAIKSAKWLHGMYPGSEDPKNRAPEPRPALALAAAAAERSLKLVVDGRITLDTIRADKERTGHLIQAGVNPHTGKRSINKIAFSEELWGQSVEDYIFNSKYIKSTDLNRIISASHAYSKVVDNLDDDDETAMFKPPSRLAKQSSRARLQVGYDSDDSNNNGGGSEAESVKSWQATMSDRREEKEMYAMDEDKDKDEKANDPFTNKEYGHDNNNVQDNGLHADQDIQWPSSAEDDDMDSGPHAQHPSQDDMDFGPEAQHPSHWQDDNFENGNESYALYMPPYAFLLAFYILSRFKDTSSSITSSASNSLALSFALTVWAVGNACVT</sequence>
<dbReference type="OrthoDB" id="2800649at2759"/>
<feature type="region of interest" description="Disordered" evidence="1">
    <location>
        <begin position="469"/>
        <end position="520"/>
    </location>
</feature>
<protein>
    <submittedName>
        <fullName evidence="2">Uncharacterized protein</fullName>
    </submittedName>
</protein>
<accession>A0A166US57</accession>
<dbReference type="EMBL" id="KV417487">
    <property type="protein sequence ID" value="KZP31968.1"/>
    <property type="molecule type" value="Genomic_DNA"/>
</dbReference>
<organism evidence="2 3">
    <name type="scientific">Athelia psychrophila</name>
    <dbReference type="NCBI Taxonomy" id="1759441"/>
    <lineage>
        <taxon>Eukaryota</taxon>
        <taxon>Fungi</taxon>
        <taxon>Dikarya</taxon>
        <taxon>Basidiomycota</taxon>
        <taxon>Agaricomycotina</taxon>
        <taxon>Agaricomycetes</taxon>
        <taxon>Agaricomycetidae</taxon>
        <taxon>Atheliales</taxon>
        <taxon>Atheliaceae</taxon>
        <taxon>Athelia</taxon>
    </lineage>
</organism>
<proteinExistence type="predicted"/>
<feature type="compositionally biased region" description="Polar residues" evidence="1">
    <location>
        <begin position="412"/>
        <end position="426"/>
    </location>
</feature>
<feature type="compositionally biased region" description="Polar residues" evidence="1">
    <location>
        <begin position="353"/>
        <end position="367"/>
    </location>
</feature>
<gene>
    <name evidence="2" type="ORF">FIBSPDRAFT_882843</name>
</gene>
<keyword evidence="3" id="KW-1185">Reference proteome</keyword>
<reference evidence="2 3" key="1">
    <citation type="journal article" date="2016" name="Mol. Biol. Evol.">
        <title>Comparative Genomics of Early-Diverging Mushroom-Forming Fungi Provides Insights into the Origins of Lignocellulose Decay Capabilities.</title>
        <authorList>
            <person name="Nagy L.G."/>
            <person name="Riley R."/>
            <person name="Tritt A."/>
            <person name="Adam C."/>
            <person name="Daum C."/>
            <person name="Floudas D."/>
            <person name="Sun H."/>
            <person name="Yadav J.S."/>
            <person name="Pangilinan J."/>
            <person name="Larsson K.H."/>
            <person name="Matsuura K."/>
            <person name="Barry K."/>
            <person name="Labutti K."/>
            <person name="Kuo R."/>
            <person name="Ohm R.A."/>
            <person name="Bhattacharya S.S."/>
            <person name="Shirouzu T."/>
            <person name="Yoshinaga Y."/>
            <person name="Martin F.M."/>
            <person name="Grigoriev I.V."/>
            <person name="Hibbett D.S."/>
        </authorList>
    </citation>
    <scope>NUCLEOTIDE SEQUENCE [LARGE SCALE GENOMIC DNA]</scope>
    <source>
        <strain evidence="2 3">CBS 109695</strain>
    </source>
</reference>
<evidence type="ECO:0000313" key="3">
    <source>
        <dbReference type="Proteomes" id="UP000076532"/>
    </source>
</evidence>
<dbReference type="Proteomes" id="UP000076532">
    <property type="component" value="Unassembled WGS sequence"/>
</dbReference>
<evidence type="ECO:0000313" key="2">
    <source>
        <dbReference type="EMBL" id="KZP31968.1"/>
    </source>
</evidence>
<name>A0A166US57_9AGAM</name>
<dbReference type="AlphaFoldDB" id="A0A166US57"/>
<feature type="compositionally biased region" description="Low complexity" evidence="1">
    <location>
        <begin position="374"/>
        <end position="386"/>
    </location>
</feature>
<feature type="compositionally biased region" description="Basic and acidic residues" evidence="1">
    <location>
        <begin position="844"/>
        <end position="866"/>
    </location>
</feature>
<evidence type="ECO:0000256" key="1">
    <source>
        <dbReference type="SAM" id="MobiDB-lite"/>
    </source>
</evidence>
<feature type="region of interest" description="Disordered" evidence="1">
    <location>
        <begin position="95"/>
        <end position="450"/>
    </location>
</feature>
<feature type="compositionally biased region" description="Basic and acidic residues" evidence="1">
    <location>
        <begin position="330"/>
        <end position="346"/>
    </location>
</feature>